<dbReference type="Proteomes" id="UP000823388">
    <property type="component" value="Chromosome 7N"/>
</dbReference>
<sequence length="172" mass="18809">MAAWSLAFAAAIHPPVPVRATAAPPRAPLRPPPRIRLPSLWHASACTVGYGHAPPRWPLCHPPPCTAHRPHDLGSPSSFLQVRAIVRAALARKWASLTPSPGYCLPAARSLFRFARRSDVVKASDGMRPSPERSRGRRCDAIGIFYIPRNRKVKKNPGVLPLRPPVQHATSL</sequence>
<comment type="caution">
    <text evidence="1">The sequence shown here is derived from an EMBL/GenBank/DDBJ whole genome shotgun (WGS) entry which is preliminary data.</text>
</comment>
<protein>
    <submittedName>
        <fullName evidence="1">Uncharacterized protein</fullName>
    </submittedName>
</protein>
<dbReference type="AlphaFoldDB" id="A0A8T0Q4J3"/>
<evidence type="ECO:0000313" key="2">
    <source>
        <dbReference type="Proteomes" id="UP000823388"/>
    </source>
</evidence>
<gene>
    <name evidence="1" type="ORF">PVAP13_7NG336272</name>
</gene>
<dbReference type="EMBL" id="CM029050">
    <property type="protein sequence ID" value="KAG2567599.1"/>
    <property type="molecule type" value="Genomic_DNA"/>
</dbReference>
<proteinExistence type="predicted"/>
<keyword evidence="2" id="KW-1185">Reference proteome</keyword>
<accession>A0A8T0Q4J3</accession>
<organism evidence="1 2">
    <name type="scientific">Panicum virgatum</name>
    <name type="common">Blackwell switchgrass</name>
    <dbReference type="NCBI Taxonomy" id="38727"/>
    <lineage>
        <taxon>Eukaryota</taxon>
        <taxon>Viridiplantae</taxon>
        <taxon>Streptophyta</taxon>
        <taxon>Embryophyta</taxon>
        <taxon>Tracheophyta</taxon>
        <taxon>Spermatophyta</taxon>
        <taxon>Magnoliopsida</taxon>
        <taxon>Liliopsida</taxon>
        <taxon>Poales</taxon>
        <taxon>Poaceae</taxon>
        <taxon>PACMAD clade</taxon>
        <taxon>Panicoideae</taxon>
        <taxon>Panicodae</taxon>
        <taxon>Paniceae</taxon>
        <taxon>Panicinae</taxon>
        <taxon>Panicum</taxon>
        <taxon>Panicum sect. Hiantes</taxon>
    </lineage>
</organism>
<evidence type="ECO:0000313" key="1">
    <source>
        <dbReference type="EMBL" id="KAG2567599.1"/>
    </source>
</evidence>
<reference evidence="1" key="1">
    <citation type="submission" date="2020-05" db="EMBL/GenBank/DDBJ databases">
        <title>WGS assembly of Panicum virgatum.</title>
        <authorList>
            <person name="Lovell J.T."/>
            <person name="Jenkins J."/>
            <person name="Shu S."/>
            <person name="Juenger T.E."/>
            <person name="Schmutz J."/>
        </authorList>
    </citation>
    <scope>NUCLEOTIDE SEQUENCE</scope>
    <source>
        <strain evidence="1">AP13</strain>
    </source>
</reference>
<name>A0A8T0Q4J3_PANVG</name>